<dbReference type="PANTHER" id="PTHR43384">
    <property type="entry name" value="SEPTUM SITE-DETERMINING PROTEIN MIND HOMOLOG, CHLOROPLASTIC-RELATED"/>
    <property type="match status" value="1"/>
</dbReference>
<dbReference type="GO" id="GO:0009898">
    <property type="term" value="C:cytoplasmic side of plasma membrane"/>
    <property type="evidence" value="ECO:0007669"/>
    <property type="project" value="TreeGrafter"/>
</dbReference>
<dbReference type="PROSITE" id="PS50110">
    <property type="entry name" value="RESPONSE_REGULATORY"/>
    <property type="match status" value="1"/>
</dbReference>
<name>A0A1P8WIE0_9PLAN</name>
<dbReference type="EMBL" id="CP017641">
    <property type="protein sequence ID" value="APZ93813.1"/>
    <property type="molecule type" value="Genomic_DNA"/>
</dbReference>
<dbReference type="Gene3D" id="3.40.50.300">
    <property type="entry name" value="P-loop containing nucleotide triphosphate hydrolases"/>
    <property type="match status" value="1"/>
</dbReference>
<keyword evidence="2" id="KW-0067">ATP-binding</keyword>
<proteinExistence type="predicted"/>
<dbReference type="GO" id="GO:0005524">
    <property type="term" value="F:ATP binding"/>
    <property type="evidence" value="ECO:0007669"/>
    <property type="project" value="UniProtKB-KW"/>
</dbReference>
<feature type="domain" description="Response regulatory" evidence="4">
    <location>
        <begin position="6"/>
        <end position="122"/>
    </location>
</feature>
<dbReference type="GO" id="GO:0016887">
    <property type="term" value="F:ATP hydrolysis activity"/>
    <property type="evidence" value="ECO:0007669"/>
    <property type="project" value="TreeGrafter"/>
</dbReference>
<dbReference type="InterPro" id="IPR027417">
    <property type="entry name" value="P-loop_NTPase"/>
</dbReference>
<keyword evidence="1" id="KW-0547">Nucleotide-binding</keyword>
<dbReference type="GO" id="GO:0005829">
    <property type="term" value="C:cytosol"/>
    <property type="evidence" value="ECO:0007669"/>
    <property type="project" value="TreeGrafter"/>
</dbReference>
<reference evidence="5 6" key="1">
    <citation type="journal article" date="2016" name="Front. Microbiol.">
        <title>Fuerstia marisgermanicae gen. nov., sp. nov., an Unusual Member of the Phylum Planctomycetes from the German Wadden Sea.</title>
        <authorList>
            <person name="Kohn T."/>
            <person name="Heuer A."/>
            <person name="Jogler M."/>
            <person name="Vollmers J."/>
            <person name="Boedeker C."/>
            <person name="Bunk B."/>
            <person name="Rast P."/>
            <person name="Borchert D."/>
            <person name="Glockner I."/>
            <person name="Freese H.M."/>
            <person name="Klenk H.P."/>
            <person name="Overmann J."/>
            <person name="Kaster A.K."/>
            <person name="Rohde M."/>
            <person name="Wiegand S."/>
            <person name="Jogler C."/>
        </authorList>
    </citation>
    <scope>NUCLEOTIDE SEQUENCE [LARGE SCALE GENOMIC DNA]</scope>
    <source>
        <strain evidence="5 6">NH11</strain>
    </source>
</reference>
<dbReference type="OrthoDB" id="9768734at2"/>
<dbReference type="AlphaFoldDB" id="A0A1P8WIE0"/>
<dbReference type="GO" id="GO:0000160">
    <property type="term" value="P:phosphorelay signal transduction system"/>
    <property type="evidence" value="ECO:0007669"/>
    <property type="project" value="InterPro"/>
</dbReference>
<evidence type="ECO:0000256" key="3">
    <source>
        <dbReference type="PROSITE-ProRule" id="PRU00169"/>
    </source>
</evidence>
<dbReference type="Gene3D" id="3.40.50.2300">
    <property type="match status" value="1"/>
</dbReference>
<evidence type="ECO:0000313" key="5">
    <source>
        <dbReference type="EMBL" id="APZ93813.1"/>
    </source>
</evidence>
<dbReference type="InterPro" id="IPR001789">
    <property type="entry name" value="Sig_transdc_resp-reg_receiver"/>
</dbReference>
<dbReference type="RefSeq" id="WP_077025216.1">
    <property type="nucleotide sequence ID" value="NZ_CP017641.1"/>
</dbReference>
<evidence type="ECO:0000256" key="2">
    <source>
        <dbReference type="ARBA" id="ARBA00022840"/>
    </source>
</evidence>
<dbReference type="InterPro" id="IPR050625">
    <property type="entry name" value="ParA/MinD_ATPase"/>
</dbReference>
<organism evidence="5 6">
    <name type="scientific">Fuerstiella marisgermanici</name>
    <dbReference type="NCBI Taxonomy" id="1891926"/>
    <lineage>
        <taxon>Bacteria</taxon>
        <taxon>Pseudomonadati</taxon>
        <taxon>Planctomycetota</taxon>
        <taxon>Planctomycetia</taxon>
        <taxon>Planctomycetales</taxon>
        <taxon>Planctomycetaceae</taxon>
        <taxon>Fuerstiella</taxon>
    </lineage>
</organism>
<evidence type="ECO:0000256" key="1">
    <source>
        <dbReference type="ARBA" id="ARBA00022741"/>
    </source>
</evidence>
<dbReference type="STRING" id="1891926.Fuma_03431"/>
<evidence type="ECO:0000313" key="6">
    <source>
        <dbReference type="Proteomes" id="UP000187735"/>
    </source>
</evidence>
<dbReference type="InterPro" id="IPR011006">
    <property type="entry name" value="CheY-like_superfamily"/>
</dbReference>
<comment type="caution">
    <text evidence="3">Lacks conserved residue(s) required for the propagation of feature annotation.</text>
</comment>
<dbReference type="SUPFAM" id="SSF52172">
    <property type="entry name" value="CheY-like"/>
    <property type="match status" value="1"/>
</dbReference>
<dbReference type="SUPFAM" id="SSF52540">
    <property type="entry name" value="P-loop containing nucleoside triphosphate hydrolases"/>
    <property type="match status" value="1"/>
</dbReference>
<dbReference type="Proteomes" id="UP000187735">
    <property type="component" value="Chromosome"/>
</dbReference>
<keyword evidence="6" id="KW-1185">Reference proteome</keyword>
<dbReference type="PANTHER" id="PTHR43384:SF6">
    <property type="entry name" value="SEPTUM SITE-DETERMINING PROTEIN MIND HOMOLOG, CHLOROPLASTIC"/>
    <property type="match status" value="1"/>
</dbReference>
<dbReference type="GO" id="GO:0051782">
    <property type="term" value="P:negative regulation of cell division"/>
    <property type="evidence" value="ECO:0007669"/>
    <property type="project" value="TreeGrafter"/>
</dbReference>
<protein>
    <submittedName>
        <fullName evidence="5">Septum site-determining protein MinD</fullName>
    </submittedName>
</protein>
<accession>A0A1P8WIE0</accession>
<sequence>MKSVLRIATVDPNEDTRNELKTLLLGIDTVWLEAECSRYEFFMDVIQQTQPDIALVNVDANPQKSVEVIGEITRTSPQCAVLVISSSQEGSLILQVMRHGAREFLNMPLQLDDFIAALDRIRVSTGGADGDGNGSAGQIITVVGVGGGVGSTSLSVNLAASLAQDPTNSPVIIDLDLTLGDADVWLDIIPDYTIRDVSENISRLDYGLLKRSLTRHECGVFLLPRPVEVEGQDLVRPDDLRRILALLKATFSHLIIDVSKSFGPLDMSAMEVSDTILLVAQLDLTCLRNVVRVMQFLDLHEGLDKKVEIIVNRMGLEDTDISLTKALETIGREVFWQLPNDYATMVGSRNNGVPLSRFAPKARLTRSIADLTRRLNMSEDEQAEFISTEKKKGGLFGLFSK</sequence>
<evidence type="ECO:0000259" key="4">
    <source>
        <dbReference type="PROSITE" id="PS50110"/>
    </source>
</evidence>
<dbReference type="KEGG" id="fmr:Fuma_03431"/>
<gene>
    <name evidence="5" type="ORF">Fuma_03431</name>
</gene>